<protein>
    <recommendedName>
        <fullName evidence="4">F-box domain-containing protein</fullName>
    </recommendedName>
</protein>
<sequence>MTKIQRCIEDLADELIIEILDFLLGTDQLSNTSSPVNLHDPSPRLNGRPPHVHSESTDLNQFRLVCKRFLRISTPRKFARFDLRFERRGFQRLEELLHMKLACHVKYFTYMVRPFYQGSGNRWSQFFDGVDPEIFQTNKDRLQDQTRIIEGNYDKEMLLKAIRAFSSLQQVKLLRVQDKDDERLLDQIHEVSLEETLKLDWESACTRAVTNLGISLLASNCTSVRFVGAQISPEATGRLVQTPSATLSALGARLACLEVTFHSNFDLTSHMDALSDVFHDFFLASKNLTVIHLGFETPVPLDLPLDQIFHRTQWKRLRTLSIRGWYLDSEEIIALLRRHHRQLRDIRLVNIYLRDGSLWRDVLSILHDEMDEIERIDLGGINYASYLDGPSASNGANGHGNGHDTSGIGNGNGNGHGSGSAGFHHPPLPLSVLVNHNSTSNSPKAVLDSDFFPFGSHGHTRNSSVYDLETLRKYSADVLGDNGISVGHRQIPLWEAWVLASPRNLSRRKKF</sequence>
<proteinExistence type="predicted"/>
<evidence type="ECO:0000313" key="3">
    <source>
        <dbReference type="Proteomes" id="UP001610446"/>
    </source>
</evidence>
<comment type="caution">
    <text evidence="2">The sequence shown here is derived from an EMBL/GenBank/DDBJ whole genome shotgun (WGS) entry which is preliminary data.</text>
</comment>
<dbReference type="Gene3D" id="3.80.10.10">
    <property type="entry name" value="Ribonuclease Inhibitor"/>
    <property type="match status" value="1"/>
</dbReference>
<accession>A0ABR4J6S9</accession>
<dbReference type="EMBL" id="JBFXLU010000194">
    <property type="protein sequence ID" value="KAL2835758.1"/>
    <property type="molecule type" value="Genomic_DNA"/>
</dbReference>
<reference evidence="2 3" key="1">
    <citation type="submission" date="2024-07" db="EMBL/GenBank/DDBJ databases">
        <title>Section-level genome sequencing and comparative genomics of Aspergillus sections Usti and Cavernicolus.</title>
        <authorList>
            <consortium name="Lawrence Berkeley National Laboratory"/>
            <person name="Nybo J.L."/>
            <person name="Vesth T.C."/>
            <person name="Theobald S."/>
            <person name="Frisvad J.C."/>
            <person name="Larsen T.O."/>
            <person name="Kjaerboelling I."/>
            <person name="Rothschild-Mancinelli K."/>
            <person name="Lyhne E.K."/>
            <person name="Kogle M.E."/>
            <person name="Barry K."/>
            <person name="Clum A."/>
            <person name="Na H."/>
            <person name="Ledsgaard L."/>
            <person name="Lin J."/>
            <person name="Lipzen A."/>
            <person name="Kuo A."/>
            <person name="Riley R."/>
            <person name="Mondo S."/>
            <person name="Labutti K."/>
            <person name="Haridas S."/>
            <person name="Pangalinan J."/>
            <person name="Salamov A.A."/>
            <person name="Simmons B.A."/>
            <person name="Magnuson J.K."/>
            <person name="Chen J."/>
            <person name="Drula E."/>
            <person name="Henrissat B."/>
            <person name="Wiebenga A."/>
            <person name="Lubbers R.J."/>
            <person name="Gomes A.C."/>
            <person name="Makela M.R."/>
            <person name="Stajich J."/>
            <person name="Grigoriev I.V."/>
            <person name="Mortensen U.H."/>
            <person name="De Vries R.P."/>
            <person name="Baker S.E."/>
            <person name="Andersen M.R."/>
        </authorList>
    </citation>
    <scope>NUCLEOTIDE SEQUENCE [LARGE SCALE GENOMIC DNA]</scope>
    <source>
        <strain evidence="2 3">CBS 123904</strain>
    </source>
</reference>
<name>A0ABR4J6S9_9EURO</name>
<feature type="compositionally biased region" description="Gly residues" evidence="1">
    <location>
        <begin position="408"/>
        <end position="420"/>
    </location>
</feature>
<dbReference type="InterPro" id="IPR032675">
    <property type="entry name" value="LRR_dom_sf"/>
</dbReference>
<feature type="region of interest" description="Disordered" evidence="1">
    <location>
        <begin position="394"/>
        <end position="422"/>
    </location>
</feature>
<evidence type="ECO:0000313" key="2">
    <source>
        <dbReference type="EMBL" id="KAL2835758.1"/>
    </source>
</evidence>
<evidence type="ECO:0008006" key="4">
    <source>
        <dbReference type="Google" id="ProtNLM"/>
    </source>
</evidence>
<organism evidence="2 3">
    <name type="scientific">Aspergillus pseudoustus</name>
    <dbReference type="NCBI Taxonomy" id="1810923"/>
    <lineage>
        <taxon>Eukaryota</taxon>
        <taxon>Fungi</taxon>
        <taxon>Dikarya</taxon>
        <taxon>Ascomycota</taxon>
        <taxon>Pezizomycotina</taxon>
        <taxon>Eurotiomycetes</taxon>
        <taxon>Eurotiomycetidae</taxon>
        <taxon>Eurotiales</taxon>
        <taxon>Aspergillaceae</taxon>
        <taxon>Aspergillus</taxon>
        <taxon>Aspergillus subgen. Nidulantes</taxon>
    </lineage>
</organism>
<dbReference type="Proteomes" id="UP001610446">
    <property type="component" value="Unassembled WGS sequence"/>
</dbReference>
<gene>
    <name evidence="2" type="ORF">BJY01DRAFT_258947</name>
</gene>
<keyword evidence="3" id="KW-1185">Reference proteome</keyword>
<feature type="region of interest" description="Disordered" evidence="1">
    <location>
        <begin position="34"/>
        <end position="54"/>
    </location>
</feature>
<evidence type="ECO:0000256" key="1">
    <source>
        <dbReference type="SAM" id="MobiDB-lite"/>
    </source>
</evidence>